<keyword evidence="5 10" id="KW-0552">Olfaction</keyword>
<evidence type="ECO:0000256" key="1">
    <source>
        <dbReference type="ARBA" id="ARBA00004651"/>
    </source>
</evidence>
<evidence type="ECO:0000256" key="6">
    <source>
        <dbReference type="ARBA" id="ARBA00022989"/>
    </source>
</evidence>
<keyword evidence="3 10" id="KW-0716">Sensory transduction</keyword>
<dbReference type="GO" id="GO:0005886">
    <property type="term" value="C:plasma membrane"/>
    <property type="evidence" value="ECO:0007669"/>
    <property type="project" value="UniProtKB-SubCell"/>
</dbReference>
<keyword evidence="6 10" id="KW-1133">Transmembrane helix</keyword>
<evidence type="ECO:0000256" key="10">
    <source>
        <dbReference type="RuleBase" id="RU351113"/>
    </source>
</evidence>
<feature type="transmembrane region" description="Helical" evidence="10">
    <location>
        <begin position="131"/>
        <end position="149"/>
    </location>
</feature>
<protein>
    <recommendedName>
        <fullName evidence="10">Odorant receptor</fullName>
    </recommendedName>
</protein>
<name>A0AA38IRG6_9CUCU</name>
<reference evidence="11" key="1">
    <citation type="journal article" date="2023" name="G3 (Bethesda)">
        <title>Whole genome assemblies of Zophobas morio and Tenebrio molitor.</title>
        <authorList>
            <person name="Kaur S."/>
            <person name="Stinson S.A."/>
            <person name="diCenzo G.C."/>
        </authorList>
    </citation>
    <scope>NUCLEOTIDE SEQUENCE</scope>
    <source>
        <strain evidence="11">QUZm001</strain>
    </source>
</reference>
<dbReference type="GO" id="GO:0004984">
    <property type="term" value="F:olfactory receptor activity"/>
    <property type="evidence" value="ECO:0007669"/>
    <property type="project" value="InterPro"/>
</dbReference>
<keyword evidence="8 10" id="KW-0675">Receptor</keyword>
<evidence type="ECO:0000256" key="7">
    <source>
        <dbReference type="ARBA" id="ARBA00023136"/>
    </source>
</evidence>
<dbReference type="InterPro" id="IPR004117">
    <property type="entry name" value="7tm6_olfct_rcpt"/>
</dbReference>
<keyword evidence="9 10" id="KW-0807">Transducer</keyword>
<comment type="subcellular location">
    <subcellularLocation>
        <location evidence="1 10">Cell membrane</location>
        <topology evidence="1 10">Multi-pass membrane protein</topology>
    </subcellularLocation>
</comment>
<feature type="transmembrane region" description="Helical" evidence="10">
    <location>
        <begin position="178"/>
        <end position="202"/>
    </location>
</feature>
<evidence type="ECO:0000313" key="12">
    <source>
        <dbReference type="Proteomes" id="UP001168821"/>
    </source>
</evidence>
<comment type="caution">
    <text evidence="11">The sequence shown here is derived from an EMBL/GenBank/DDBJ whole genome shotgun (WGS) entry which is preliminary data.</text>
</comment>
<gene>
    <name evidence="11" type="ORF">Zmor_006199</name>
</gene>
<sequence>MEKFDWKGTIKINIFLLKIVGLWPKGDEVYKCDLYTCYAITSTTLFTICHNLLQTINLFFIYKDLEALTASIFIALTQLLAILKSYYLVQNMGTLKHLMVTLNSNMFQPKNLEQRRLINPNLEAWKLLFKVYWGNACCTLLLWAIYPIMDGSVSQHRLPLLVWYPYTTESSPLYEITYIYQLMCSYFICIINISVDTLIAALNMYIGAQCDILCDNLKNINHHMGTVNSQWRKCIAHHKEILKFADNSQKFFNWIVLIQFFTSAVSIAFTMFQLTVVAPFSSEFYSFIFYLLSVTVEIFMYCWFGNQVEVKSSNICYAAFESQWVEADEDTKSIILFFNLRCQNPIKMSALNLFYLSLDTFMTVSITTMFKESNSILHNENSKHRGECSNLTSAK</sequence>
<dbReference type="EMBL" id="JALNTZ010000002">
    <property type="protein sequence ID" value="KAJ3661817.1"/>
    <property type="molecule type" value="Genomic_DNA"/>
</dbReference>
<evidence type="ECO:0000256" key="3">
    <source>
        <dbReference type="ARBA" id="ARBA00022606"/>
    </source>
</evidence>
<dbReference type="GO" id="GO:0005549">
    <property type="term" value="F:odorant binding"/>
    <property type="evidence" value="ECO:0007669"/>
    <property type="project" value="InterPro"/>
</dbReference>
<evidence type="ECO:0000256" key="5">
    <source>
        <dbReference type="ARBA" id="ARBA00022725"/>
    </source>
</evidence>
<dbReference type="PANTHER" id="PTHR21137:SF35">
    <property type="entry name" value="ODORANT RECEPTOR 19A-RELATED"/>
    <property type="match status" value="1"/>
</dbReference>
<accession>A0AA38IRG6</accession>
<comment type="caution">
    <text evidence="10">Lacks conserved residue(s) required for the propagation of feature annotation.</text>
</comment>
<dbReference type="AlphaFoldDB" id="A0AA38IRG6"/>
<keyword evidence="12" id="KW-1185">Reference proteome</keyword>
<feature type="transmembrane region" description="Helical" evidence="10">
    <location>
        <begin position="284"/>
        <end position="304"/>
    </location>
</feature>
<dbReference type="GO" id="GO:0007165">
    <property type="term" value="P:signal transduction"/>
    <property type="evidence" value="ECO:0007669"/>
    <property type="project" value="UniProtKB-KW"/>
</dbReference>
<evidence type="ECO:0000313" key="11">
    <source>
        <dbReference type="EMBL" id="KAJ3661817.1"/>
    </source>
</evidence>
<feature type="transmembrane region" description="Helical" evidence="10">
    <location>
        <begin position="67"/>
        <end position="89"/>
    </location>
</feature>
<comment type="similarity">
    <text evidence="10">Belongs to the insect chemoreceptor superfamily. Heteromeric odorant receptor channel (TC 1.A.69) family.</text>
</comment>
<evidence type="ECO:0000256" key="4">
    <source>
        <dbReference type="ARBA" id="ARBA00022692"/>
    </source>
</evidence>
<dbReference type="Proteomes" id="UP001168821">
    <property type="component" value="Unassembled WGS sequence"/>
</dbReference>
<proteinExistence type="inferred from homology"/>
<keyword evidence="4 10" id="KW-0812">Transmembrane</keyword>
<dbReference type="Pfam" id="PF02949">
    <property type="entry name" value="7tm_6"/>
    <property type="match status" value="1"/>
</dbReference>
<evidence type="ECO:0000256" key="9">
    <source>
        <dbReference type="ARBA" id="ARBA00023224"/>
    </source>
</evidence>
<evidence type="ECO:0000256" key="2">
    <source>
        <dbReference type="ARBA" id="ARBA00022475"/>
    </source>
</evidence>
<feature type="transmembrane region" description="Helical" evidence="10">
    <location>
        <begin position="251"/>
        <end position="272"/>
    </location>
</feature>
<keyword evidence="7 10" id="KW-0472">Membrane</keyword>
<organism evidence="11 12">
    <name type="scientific">Zophobas morio</name>
    <dbReference type="NCBI Taxonomy" id="2755281"/>
    <lineage>
        <taxon>Eukaryota</taxon>
        <taxon>Metazoa</taxon>
        <taxon>Ecdysozoa</taxon>
        <taxon>Arthropoda</taxon>
        <taxon>Hexapoda</taxon>
        <taxon>Insecta</taxon>
        <taxon>Pterygota</taxon>
        <taxon>Neoptera</taxon>
        <taxon>Endopterygota</taxon>
        <taxon>Coleoptera</taxon>
        <taxon>Polyphaga</taxon>
        <taxon>Cucujiformia</taxon>
        <taxon>Tenebrionidae</taxon>
        <taxon>Zophobas</taxon>
    </lineage>
</organism>
<dbReference type="PANTHER" id="PTHR21137">
    <property type="entry name" value="ODORANT RECEPTOR"/>
    <property type="match status" value="1"/>
</dbReference>
<keyword evidence="2" id="KW-1003">Cell membrane</keyword>
<evidence type="ECO:0000256" key="8">
    <source>
        <dbReference type="ARBA" id="ARBA00023170"/>
    </source>
</evidence>